<comment type="caution">
    <text evidence="1">The sequence shown here is derived from an EMBL/GenBank/DDBJ whole genome shotgun (WGS) entry which is preliminary data.</text>
</comment>
<gene>
    <name evidence="1" type="ORF">EZS28_038081</name>
</gene>
<evidence type="ECO:0000313" key="1">
    <source>
        <dbReference type="EMBL" id="KAA6366392.1"/>
    </source>
</evidence>
<protein>
    <submittedName>
        <fullName evidence="1">Uncharacterized protein</fullName>
    </submittedName>
</protein>
<organism evidence="1 2">
    <name type="scientific">Streblomastix strix</name>
    <dbReference type="NCBI Taxonomy" id="222440"/>
    <lineage>
        <taxon>Eukaryota</taxon>
        <taxon>Metamonada</taxon>
        <taxon>Preaxostyla</taxon>
        <taxon>Oxymonadida</taxon>
        <taxon>Streblomastigidae</taxon>
        <taxon>Streblomastix</taxon>
    </lineage>
</organism>
<evidence type="ECO:0000313" key="2">
    <source>
        <dbReference type="Proteomes" id="UP000324800"/>
    </source>
</evidence>
<sequence>MSKYPNFIQLSILSECSDNHDSILSDGFERDIFKDEFNVYESLRITYCLLLFGSEEVKILITQSAKHKILELTSEGYFDQLNNTILLLFDEEKRKMIKSIGEDIYAMLVVIEDQINEDDQLIEKKKKIFENATILDQNDQWNFVDVKNLDDQQQLVDEHSPQQENSIKQQTADPDHVARQLSPLIKV</sequence>
<dbReference type="Proteomes" id="UP000324800">
    <property type="component" value="Unassembled WGS sequence"/>
</dbReference>
<dbReference type="AlphaFoldDB" id="A0A5J4U920"/>
<reference evidence="1 2" key="1">
    <citation type="submission" date="2019-03" db="EMBL/GenBank/DDBJ databases">
        <title>Single cell metagenomics reveals metabolic interactions within the superorganism composed of flagellate Streblomastix strix and complex community of Bacteroidetes bacteria on its surface.</title>
        <authorList>
            <person name="Treitli S.C."/>
            <person name="Kolisko M."/>
            <person name="Husnik F."/>
            <person name="Keeling P."/>
            <person name="Hampl V."/>
        </authorList>
    </citation>
    <scope>NUCLEOTIDE SEQUENCE [LARGE SCALE GENOMIC DNA]</scope>
    <source>
        <strain evidence="1">ST1C</strain>
    </source>
</reference>
<name>A0A5J4U920_9EUKA</name>
<proteinExistence type="predicted"/>
<dbReference type="EMBL" id="SNRW01019426">
    <property type="protein sequence ID" value="KAA6366392.1"/>
    <property type="molecule type" value="Genomic_DNA"/>
</dbReference>
<accession>A0A5J4U920</accession>